<evidence type="ECO:0000256" key="6">
    <source>
        <dbReference type="SAM" id="Phobius"/>
    </source>
</evidence>
<reference evidence="9" key="1">
    <citation type="journal article" date="2019" name="Int. J. Syst. Evol. Microbiol.">
        <title>The Global Catalogue of Microorganisms (GCM) 10K type strain sequencing project: providing services to taxonomists for standard genome sequencing and annotation.</title>
        <authorList>
            <consortium name="The Broad Institute Genomics Platform"/>
            <consortium name="The Broad Institute Genome Sequencing Center for Infectious Disease"/>
            <person name="Wu L."/>
            <person name="Ma J."/>
        </authorList>
    </citation>
    <scope>NUCLEOTIDE SEQUENCE [LARGE SCALE GENOMIC DNA]</scope>
    <source>
        <strain evidence="9">CGMCC 1.8957</strain>
    </source>
</reference>
<evidence type="ECO:0000313" key="8">
    <source>
        <dbReference type="EMBL" id="GHH21719.1"/>
    </source>
</evidence>
<comment type="subcellular location">
    <subcellularLocation>
        <location evidence="1">Membrane</location>
        <topology evidence="1">Multi-pass membrane protein</topology>
    </subcellularLocation>
</comment>
<evidence type="ECO:0000259" key="7">
    <source>
        <dbReference type="Pfam" id="PF04138"/>
    </source>
</evidence>
<evidence type="ECO:0000256" key="4">
    <source>
        <dbReference type="ARBA" id="ARBA00022989"/>
    </source>
</evidence>
<dbReference type="PANTHER" id="PTHR38459">
    <property type="entry name" value="PROPHAGE BACTOPRENOL-LINKED GLUCOSE TRANSLOCASE HOMOLOG"/>
    <property type="match status" value="1"/>
</dbReference>
<evidence type="ECO:0000256" key="2">
    <source>
        <dbReference type="ARBA" id="ARBA00009399"/>
    </source>
</evidence>
<feature type="transmembrane region" description="Helical" evidence="6">
    <location>
        <begin position="12"/>
        <end position="30"/>
    </location>
</feature>
<evidence type="ECO:0000256" key="1">
    <source>
        <dbReference type="ARBA" id="ARBA00004141"/>
    </source>
</evidence>
<sequence length="127" mass="14129">MIWQTIRWQPLRYLAGGAFCALVHNVIVISATQCGIAYPVALILSFGVTTPIGYLIHSAFTFEQARSWIRLQRFMLTAIMGFLGSTLLMVLLCTGLRVPVIVATPVATVLLFVWNFTSARWAILQGR</sequence>
<dbReference type="Pfam" id="PF04138">
    <property type="entry name" value="GtrA_DPMS_TM"/>
    <property type="match status" value="1"/>
</dbReference>
<keyword evidence="3 6" id="KW-0812">Transmembrane</keyword>
<feature type="transmembrane region" description="Helical" evidence="6">
    <location>
        <begin position="74"/>
        <end position="92"/>
    </location>
</feature>
<evidence type="ECO:0000256" key="3">
    <source>
        <dbReference type="ARBA" id="ARBA00022692"/>
    </source>
</evidence>
<feature type="domain" description="GtrA/DPMS transmembrane" evidence="7">
    <location>
        <begin position="12"/>
        <end position="123"/>
    </location>
</feature>
<name>A0ABQ3LY88_9SPHN</name>
<dbReference type="PANTHER" id="PTHR38459:SF5">
    <property type="entry name" value="CELL WALL TEICHOIC ACID GLYCOSYLATION PROTEIN GTCA"/>
    <property type="match status" value="1"/>
</dbReference>
<dbReference type="InterPro" id="IPR007267">
    <property type="entry name" value="GtrA_DPMS_TM"/>
</dbReference>
<evidence type="ECO:0000313" key="9">
    <source>
        <dbReference type="Proteomes" id="UP000652430"/>
    </source>
</evidence>
<organism evidence="8 9">
    <name type="scientific">Sphingomonas glacialis</name>
    <dbReference type="NCBI Taxonomy" id="658225"/>
    <lineage>
        <taxon>Bacteria</taxon>
        <taxon>Pseudomonadati</taxon>
        <taxon>Pseudomonadota</taxon>
        <taxon>Alphaproteobacteria</taxon>
        <taxon>Sphingomonadales</taxon>
        <taxon>Sphingomonadaceae</taxon>
        <taxon>Sphingomonas</taxon>
    </lineage>
</organism>
<accession>A0ABQ3LY88</accession>
<keyword evidence="9" id="KW-1185">Reference proteome</keyword>
<evidence type="ECO:0000256" key="5">
    <source>
        <dbReference type="ARBA" id="ARBA00023136"/>
    </source>
</evidence>
<comment type="caution">
    <text evidence="8">The sequence shown here is derived from an EMBL/GenBank/DDBJ whole genome shotgun (WGS) entry which is preliminary data.</text>
</comment>
<dbReference type="InterPro" id="IPR051401">
    <property type="entry name" value="GtrA_CellWall_Glycosyl"/>
</dbReference>
<keyword evidence="5 6" id="KW-0472">Membrane</keyword>
<feature type="transmembrane region" description="Helical" evidence="6">
    <location>
        <begin position="36"/>
        <end position="62"/>
    </location>
</feature>
<protein>
    <recommendedName>
        <fullName evidence="7">GtrA/DPMS transmembrane domain-containing protein</fullName>
    </recommendedName>
</protein>
<dbReference type="Proteomes" id="UP000652430">
    <property type="component" value="Unassembled WGS sequence"/>
</dbReference>
<gene>
    <name evidence="8" type="ORF">GCM10008023_30770</name>
</gene>
<feature type="transmembrane region" description="Helical" evidence="6">
    <location>
        <begin position="98"/>
        <end position="117"/>
    </location>
</feature>
<proteinExistence type="inferred from homology"/>
<comment type="similarity">
    <text evidence="2">Belongs to the GtrA family.</text>
</comment>
<keyword evidence="4 6" id="KW-1133">Transmembrane helix</keyword>
<dbReference type="EMBL" id="BNAQ01000005">
    <property type="protein sequence ID" value="GHH21719.1"/>
    <property type="molecule type" value="Genomic_DNA"/>
</dbReference>